<evidence type="ECO:0000259" key="3">
    <source>
        <dbReference type="PROSITE" id="PS51186"/>
    </source>
</evidence>
<feature type="domain" description="N-acetyltransferase" evidence="3">
    <location>
        <begin position="1"/>
        <end position="138"/>
    </location>
</feature>
<dbReference type="RefSeq" id="WP_148989938.1">
    <property type="nucleotide sequence ID" value="NZ_VTEV01000010.1"/>
</dbReference>
<reference evidence="4 5" key="1">
    <citation type="submission" date="2019-08" db="EMBL/GenBank/DDBJ databases">
        <title>Bacillus genomes from the desert of Cuatro Cienegas, Coahuila.</title>
        <authorList>
            <person name="Olmedo-Alvarez G."/>
        </authorList>
    </citation>
    <scope>NUCLEOTIDE SEQUENCE [LARGE SCALE GENOMIC DNA]</scope>
    <source>
        <strain evidence="4 5">CH28_1T</strain>
    </source>
</reference>
<dbReference type="Proteomes" id="UP000322524">
    <property type="component" value="Unassembled WGS sequence"/>
</dbReference>
<keyword evidence="1 4" id="KW-0808">Transferase</keyword>
<dbReference type="OrthoDB" id="9787920at2"/>
<protein>
    <submittedName>
        <fullName evidence="4">GNAT family N-acetyltransferase</fullName>
    </submittedName>
</protein>
<dbReference type="InterPro" id="IPR016181">
    <property type="entry name" value="Acyl_CoA_acyltransferase"/>
</dbReference>
<keyword evidence="2" id="KW-0012">Acyltransferase</keyword>
<dbReference type="PANTHER" id="PTHR43800">
    <property type="entry name" value="PEPTIDYL-LYSINE N-ACETYLTRANSFERASE YJAB"/>
    <property type="match status" value="1"/>
</dbReference>
<sequence>MKIIQKSDKKDRDYIRKKVIEHNMTQLPEELKTPKEEICFFLESEEGEILGGVTGTMYWQHLHIDFLWVDKQLRNEGYGSHLLNQIEEVARERKCRLIFLDTLSFQAPGFYKKNGYKVFGVIEDHPQGFNQYFLEKRL</sequence>
<dbReference type="CDD" id="cd04301">
    <property type="entry name" value="NAT_SF"/>
    <property type="match status" value="1"/>
</dbReference>
<dbReference type="PROSITE" id="PS51186">
    <property type="entry name" value="GNAT"/>
    <property type="match status" value="1"/>
</dbReference>
<dbReference type="EMBL" id="VTEV01000010">
    <property type="protein sequence ID" value="TYS63522.1"/>
    <property type="molecule type" value="Genomic_DNA"/>
</dbReference>
<dbReference type="Gene3D" id="3.40.630.30">
    <property type="match status" value="1"/>
</dbReference>
<comment type="caution">
    <text evidence="4">The sequence shown here is derived from an EMBL/GenBank/DDBJ whole genome shotgun (WGS) entry which is preliminary data.</text>
</comment>
<dbReference type="SUPFAM" id="SSF55729">
    <property type="entry name" value="Acyl-CoA N-acyltransferases (Nat)"/>
    <property type="match status" value="1"/>
</dbReference>
<gene>
    <name evidence="4" type="ORF">FZC76_20100</name>
</gene>
<dbReference type="AlphaFoldDB" id="A0A5D4SN42"/>
<name>A0A5D4SN42_9BACI</name>
<evidence type="ECO:0000256" key="1">
    <source>
        <dbReference type="ARBA" id="ARBA00022679"/>
    </source>
</evidence>
<accession>A0A5D4SN42</accession>
<evidence type="ECO:0000256" key="2">
    <source>
        <dbReference type="ARBA" id="ARBA00023315"/>
    </source>
</evidence>
<dbReference type="PANTHER" id="PTHR43800:SF1">
    <property type="entry name" value="PEPTIDYL-LYSINE N-ACETYLTRANSFERASE YJAB"/>
    <property type="match status" value="1"/>
</dbReference>
<organism evidence="4 5">
    <name type="scientific">Sutcliffiella horikoshii</name>
    <dbReference type="NCBI Taxonomy" id="79883"/>
    <lineage>
        <taxon>Bacteria</taxon>
        <taxon>Bacillati</taxon>
        <taxon>Bacillota</taxon>
        <taxon>Bacilli</taxon>
        <taxon>Bacillales</taxon>
        <taxon>Bacillaceae</taxon>
        <taxon>Sutcliffiella</taxon>
    </lineage>
</organism>
<dbReference type="Pfam" id="PF00583">
    <property type="entry name" value="Acetyltransf_1"/>
    <property type="match status" value="1"/>
</dbReference>
<dbReference type="InterPro" id="IPR000182">
    <property type="entry name" value="GNAT_dom"/>
</dbReference>
<dbReference type="GO" id="GO:0016747">
    <property type="term" value="F:acyltransferase activity, transferring groups other than amino-acyl groups"/>
    <property type="evidence" value="ECO:0007669"/>
    <property type="project" value="InterPro"/>
</dbReference>
<proteinExistence type="predicted"/>
<evidence type="ECO:0000313" key="5">
    <source>
        <dbReference type="Proteomes" id="UP000322524"/>
    </source>
</evidence>
<evidence type="ECO:0000313" key="4">
    <source>
        <dbReference type="EMBL" id="TYS63522.1"/>
    </source>
</evidence>